<organism evidence="3">
    <name type="scientific">marine metagenome</name>
    <dbReference type="NCBI Taxonomy" id="408172"/>
    <lineage>
        <taxon>unclassified sequences</taxon>
        <taxon>metagenomes</taxon>
        <taxon>ecological metagenomes</taxon>
    </lineage>
</organism>
<dbReference type="AlphaFoldDB" id="A0A381PB11"/>
<sequence>VNATPHSPWLATTQRIARPDVDRKYVLWIDMPPTYDPKGDESHPLYLCFDAMWTYGTVVDTVRLLAPTKELPKAIVVGVAHDEPSYKNVIQHRAMDFTTTAADAPPLTGVRVPGDQLGGAEQFRQWLEADLIPLLRSQYRISEITFVGHSFSALFGVHVLFESSAMFDHYLLASPSVWWDDQVMFDKERERYATGGSLHAHVFMSKGDLETDELSFQKEFHDQLASRRYDGLRLHWQLFPNENHLSVVPVSLSHGLRVLHSTR</sequence>
<evidence type="ECO:0000256" key="1">
    <source>
        <dbReference type="ARBA" id="ARBA00005622"/>
    </source>
</evidence>
<dbReference type="InterPro" id="IPR029058">
    <property type="entry name" value="AB_hydrolase_fold"/>
</dbReference>
<evidence type="ECO:0000313" key="3">
    <source>
        <dbReference type="EMBL" id="SUZ64172.1"/>
    </source>
</evidence>
<dbReference type="InterPro" id="IPR000801">
    <property type="entry name" value="Esterase-like"/>
</dbReference>
<dbReference type="PANTHER" id="PTHR40841">
    <property type="entry name" value="SIDEROPHORE TRIACETYLFUSARININE C ESTERASE"/>
    <property type="match status" value="1"/>
</dbReference>
<gene>
    <name evidence="3" type="ORF">METZ01_LOCUS17026</name>
</gene>
<reference evidence="3" key="1">
    <citation type="submission" date="2018-05" db="EMBL/GenBank/DDBJ databases">
        <authorList>
            <person name="Lanie J.A."/>
            <person name="Ng W.-L."/>
            <person name="Kazmierczak K.M."/>
            <person name="Andrzejewski T.M."/>
            <person name="Davidsen T.M."/>
            <person name="Wayne K.J."/>
            <person name="Tettelin H."/>
            <person name="Glass J.I."/>
            <person name="Rusch D."/>
            <person name="Podicherti R."/>
            <person name="Tsui H.-C.T."/>
            <person name="Winkler M.E."/>
        </authorList>
    </citation>
    <scope>NUCLEOTIDE SEQUENCE</scope>
</reference>
<dbReference type="Pfam" id="PF00756">
    <property type="entry name" value="Esterase"/>
    <property type="match status" value="1"/>
</dbReference>
<dbReference type="InterPro" id="IPR052558">
    <property type="entry name" value="Siderophore_Hydrolase_D"/>
</dbReference>
<dbReference type="GO" id="GO:0016788">
    <property type="term" value="F:hydrolase activity, acting on ester bonds"/>
    <property type="evidence" value="ECO:0007669"/>
    <property type="project" value="TreeGrafter"/>
</dbReference>
<protein>
    <recommendedName>
        <fullName evidence="4">Esterase</fullName>
    </recommendedName>
</protein>
<evidence type="ECO:0008006" key="4">
    <source>
        <dbReference type="Google" id="ProtNLM"/>
    </source>
</evidence>
<dbReference type="EMBL" id="UINC01000928">
    <property type="protein sequence ID" value="SUZ64172.1"/>
    <property type="molecule type" value="Genomic_DNA"/>
</dbReference>
<dbReference type="PANTHER" id="PTHR40841:SF2">
    <property type="entry name" value="SIDEROPHORE-DEGRADING ESTERASE (EUROFUNG)"/>
    <property type="match status" value="1"/>
</dbReference>
<comment type="similarity">
    <text evidence="1">Belongs to the esterase D family.</text>
</comment>
<dbReference type="Gene3D" id="3.40.50.1820">
    <property type="entry name" value="alpha/beta hydrolase"/>
    <property type="match status" value="1"/>
</dbReference>
<evidence type="ECO:0000256" key="2">
    <source>
        <dbReference type="ARBA" id="ARBA00022801"/>
    </source>
</evidence>
<proteinExistence type="inferred from homology"/>
<accession>A0A381PB11</accession>
<keyword evidence="2" id="KW-0378">Hydrolase</keyword>
<dbReference type="SUPFAM" id="SSF53474">
    <property type="entry name" value="alpha/beta-Hydrolases"/>
    <property type="match status" value="1"/>
</dbReference>
<feature type="non-terminal residue" evidence="3">
    <location>
        <position position="1"/>
    </location>
</feature>
<name>A0A381PB11_9ZZZZ</name>